<evidence type="ECO:0000256" key="1">
    <source>
        <dbReference type="ARBA" id="ARBA00023015"/>
    </source>
</evidence>
<keyword evidence="1" id="KW-0805">Transcription regulation</keyword>
<dbReference type="CDD" id="cd00167">
    <property type="entry name" value="SANT"/>
    <property type="match status" value="1"/>
</dbReference>
<organism evidence="8 9">
    <name type="scientific">Mortierella alpina</name>
    <name type="common">Oleaginous fungus</name>
    <name type="synonym">Mortierella renispora</name>
    <dbReference type="NCBI Taxonomy" id="64518"/>
    <lineage>
        <taxon>Eukaryota</taxon>
        <taxon>Fungi</taxon>
        <taxon>Fungi incertae sedis</taxon>
        <taxon>Mucoromycota</taxon>
        <taxon>Mortierellomycotina</taxon>
        <taxon>Mortierellomycetes</taxon>
        <taxon>Mortierellales</taxon>
        <taxon>Mortierellaceae</taxon>
        <taxon>Mortierella</taxon>
    </lineage>
</organism>
<comment type="caution">
    <text evidence="8">The sequence shown here is derived from an EMBL/GenBank/DDBJ whole genome shotgun (WGS) entry which is preliminary data.</text>
</comment>
<dbReference type="InterPro" id="IPR009057">
    <property type="entry name" value="Homeodomain-like_sf"/>
</dbReference>
<proteinExistence type="predicted"/>
<dbReference type="SMART" id="SM00717">
    <property type="entry name" value="SANT"/>
    <property type="match status" value="1"/>
</dbReference>
<feature type="compositionally biased region" description="Basic and acidic residues" evidence="5">
    <location>
        <begin position="161"/>
        <end position="172"/>
    </location>
</feature>
<feature type="compositionally biased region" description="Basic and acidic residues" evidence="5">
    <location>
        <begin position="124"/>
        <end position="133"/>
    </location>
</feature>
<evidence type="ECO:0000256" key="4">
    <source>
        <dbReference type="ARBA" id="ARBA00023242"/>
    </source>
</evidence>
<dbReference type="InterPro" id="IPR001005">
    <property type="entry name" value="SANT/Myb"/>
</dbReference>
<evidence type="ECO:0000256" key="2">
    <source>
        <dbReference type="ARBA" id="ARBA00023125"/>
    </source>
</evidence>
<name>A0A9P6J148_MORAP</name>
<dbReference type="PROSITE" id="PS51294">
    <property type="entry name" value="HTH_MYB"/>
    <property type="match status" value="1"/>
</dbReference>
<evidence type="ECO:0000313" key="8">
    <source>
        <dbReference type="EMBL" id="KAF9956846.1"/>
    </source>
</evidence>
<evidence type="ECO:0000259" key="7">
    <source>
        <dbReference type="PROSITE" id="PS51294"/>
    </source>
</evidence>
<dbReference type="PANTHER" id="PTHR46621:SF1">
    <property type="entry name" value="SNRNA-ACTIVATING PROTEIN COMPLEX SUBUNIT 4"/>
    <property type="match status" value="1"/>
</dbReference>
<feature type="domain" description="Myb-like" evidence="6">
    <location>
        <begin position="783"/>
        <end position="833"/>
    </location>
</feature>
<protein>
    <submittedName>
        <fullName evidence="8">Myb-like DNA-binding domain protein</fullName>
    </submittedName>
</protein>
<dbReference type="GO" id="GO:0042796">
    <property type="term" value="P:snRNA transcription by RNA polymerase III"/>
    <property type="evidence" value="ECO:0007669"/>
    <property type="project" value="TreeGrafter"/>
</dbReference>
<gene>
    <name evidence="8" type="primary">MYB4R1_3</name>
    <name evidence="8" type="ORF">BGZ70_009748</name>
</gene>
<feature type="compositionally biased region" description="Low complexity" evidence="5">
    <location>
        <begin position="134"/>
        <end position="149"/>
    </location>
</feature>
<reference evidence="8" key="1">
    <citation type="journal article" date="2020" name="Fungal Divers.">
        <title>Resolving the Mortierellaceae phylogeny through synthesis of multi-gene phylogenetics and phylogenomics.</title>
        <authorList>
            <person name="Vandepol N."/>
            <person name="Liber J."/>
            <person name="Desiro A."/>
            <person name="Na H."/>
            <person name="Kennedy M."/>
            <person name="Barry K."/>
            <person name="Grigoriev I.V."/>
            <person name="Miller A.N."/>
            <person name="O'Donnell K."/>
            <person name="Stajich J.E."/>
            <person name="Bonito G."/>
        </authorList>
    </citation>
    <scope>NUCLEOTIDE SEQUENCE</scope>
    <source>
        <strain evidence="8">CK1249</strain>
    </source>
</reference>
<feature type="compositionally biased region" description="Polar residues" evidence="5">
    <location>
        <begin position="637"/>
        <end position="652"/>
    </location>
</feature>
<dbReference type="GO" id="GO:0000978">
    <property type="term" value="F:RNA polymerase II cis-regulatory region sequence-specific DNA binding"/>
    <property type="evidence" value="ECO:0007669"/>
    <property type="project" value="TreeGrafter"/>
</dbReference>
<feature type="region of interest" description="Disordered" evidence="5">
    <location>
        <begin position="102"/>
        <end position="208"/>
    </location>
</feature>
<feature type="compositionally biased region" description="Low complexity" evidence="5">
    <location>
        <begin position="653"/>
        <end position="668"/>
    </location>
</feature>
<dbReference type="AlphaFoldDB" id="A0A9P6J148"/>
<dbReference type="Gene3D" id="1.10.10.60">
    <property type="entry name" value="Homeodomain-like"/>
    <property type="match status" value="1"/>
</dbReference>
<dbReference type="GO" id="GO:0001006">
    <property type="term" value="F:RNA polymerase III type 3 promoter sequence-specific DNA binding"/>
    <property type="evidence" value="ECO:0007669"/>
    <property type="project" value="TreeGrafter"/>
</dbReference>
<evidence type="ECO:0000313" key="9">
    <source>
        <dbReference type="Proteomes" id="UP000738359"/>
    </source>
</evidence>
<accession>A0A9P6J148</accession>
<sequence>MTQSLRASMLPYTLVEETQRSSASDRIESRSNPLDGGFTTVDFYRNSALFPAGIYETNYGRTIRLLLDPQRAPLQWNQTSSFIQQPIVVMMMTRGRMSHVDQDQVLDSSSSSLQETGSLSQKGARSDLKKRSSENQSSSSQATSLASSSVDCARKPSKKRKIEEQGHHHQGNEKSTSGHVSQPLARDTSHSLSKISDMGKEDEGLEDEVPIKSGRWSAAEDAALFQGVRNHLASLGLELQPPVNLPSEAELGACNEPTGGALATASLQGPRREHFTGATSEDSPFFDSIVNTSYYLDGVDSSHASSIETHPPVLFSVTPPCGSSGTSRHGTAAVGSNIPPTAFEARTVVRNGSHSGLEHFCGHPSHIKFSTDTAALFEALSVAASHIRTSVKRDQGDIQQDDAGDSSGANEMIFEQQNGHNQGCPSFMAGDQQVYNVSLTAWPHSVQLPLSPRTLHRSVDAYTHAWTYPGLPHTADTQQDSHQLVSHLQHHPQSTVTCSQTPSVSSAIPVNCGLPSTQPTAAALTQQQQRGSNLHSNKVSAVDAYWYPPSALHFDSIVHTNGAHGTHLLDDRVSSISTGNNPVSHPSELDPLNYLEHRDDYSCCTNLPGKFSDRFKRAQHQPPDQHHPLLCPPYLNFTRSPSTRNSHSQSPVSFSLPPSSRNSPRLSSAVHPSAFAALDSGIGQYIHNNSTGTCEGASSQRFEQPDPSLHNHGHVHGLSADPNLGLAHESHSTEMHSLPSTRESYALAISRAMTTCPWNKITRQSIPGRTGVQAQARWSEALDPQVKKGKWSAEEDVLLLKGAQESHKCWIWIADGIPGRTQRQCRTRWVQISTRAEREAAAAAVALAKGQARGMCAL</sequence>
<dbReference type="InterPro" id="IPR017930">
    <property type="entry name" value="Myb_dom"/>
</dbReference>
<dbReference type="GO" id="GO:0019185">
    <property type="term" value="C:snRNA-activating protein complex"/>
    <property type="evidence" value="ECO:0007669"/>
    <property type="project" value="TreeGrafter"/>
</dbReference>
<dbReference type="PROSITE" id="PS50090">
    <property type="entry name" value="MYB_LIKE"/>
    <property type="match status" value="1"/>
</dbReference>
<keyword evidence="2 8" id="KW-0238">DNA-binding</keyword>
<dbReference type="InterPro" id="IPR051575">
    <property type="entry name" value="Myb-like_DNA-bd"/>
</dbReference>
<evidence type="ECO:0000256" key="3">
    <source>
        <dbReference type="ARBA" id="ARBA00023163"/>
    </source>
</evidence>
<dbReference type="Proteomes" id="UP000738359">
    <property type="component" value="Unassembled WGS sequence"/>
</dbReference>
<evidence type="ECO:0000256" key="5">
    <source>
        <dbReference type="SAM" id="MobiDB-lite"/>
    </source>
</evidence>
<dbReference type="SUPFAM" id="SSF46689">
    <property type="entry name" value="Homeodomain-like"/>
    <property type="match status" value="1"/>
</dbReference>
<dbReference type="GO" id="GO:0042795">
    <property type="term" value="P:snRNA transcription by RNA polymerase II"/>
    <property type="evidence" value="ECO:0007669"/>
    <property type="project" value="TreeGrafter"/>
</dbReference>
<dbReference type="Pfam" id="PF00249">
    <property type="entry name" value="Myb_DNA-binding"/>
    <property type="match status" value="1"/>
</dbReference>
<dbReference type="EMBL" id="JAAAHY010000815">
    <property type="protein sequence ID" value="KAF9956846.1"/>
    <property type="molecule type" value="Genomic_DNA"/>
</dbReference>
<feature type="compositionally biased region" description="Low complexity" evidence="5">
    <location>
        <begin position="103"/>
        <end position="121"/>
    </location>
</feature>
<keyword evidence="9" id="KW-1185">Reference proteome</keyword>
<evidence type="ECO:0000259" key="6">
    <source>
        <dbReference type="PROSITE" id="PS50090"/>
    </source>
</evidence>
<feature type="region of interest" description="Disordered" evidence="5">
    <location>
        <begin position="617"/>
        <end position="668"/>
    </location>
</feature>
<dbReference type="PANTHER" id="PTHR46621">
    <property type="entry name" value="SNRNA-ACTIVATING PROTEIN COMPLEX SUBUNIT 4"/>
    <property type="match status" value="1"/>
</dbReference>
<feature type="domain" description="HTH myb-type" evidence="7">
    <location>
        <begin position="783"/>
        <end position="836"/>
    </location>
</feature>
<keyword evidence="4" id="KW-0539">Nucleus</keyword>
<dbReference type="OrthoDB" id="2143914at2759"/>
<keyword evidence="3" id="KW-0804">Transcription</keyword>